<dbReference type="RefSeq" id="WP_048180070.1">
    <property type="nucleotide sequence ID" value="NZ_CP009508.1"/>
</dbReference>
<evidence type="ECO:0000313" key="15">
    <source>
        <dbReference type="Proteomes" id="UP000033123"/>
    </source>
</evidence>
<dbReference type="GO" id="GO:0015413">
    <property type="term" value="F:ABC-type nickel transporter activity"/>
    <property type="evidence" value="ECO:0007669"/>
    <property type="project" value="UniProtKB-EC"/>
</dbReference>
<comment type="subunit">
    <text evidence="9">The complex is composed of two ATP-binding proteins (NikD and NikE), two transmembrane proteins (NikB and NikC) and a solute-binding protein (NikA).</text>
</comment>
<evidence type="ECO:0000256" key="8">
    <source>
        <dbReference type="ARBA" id="ARBA00023136"/>
    </source>
</evidence>
<dbReference type="GO" id="GO:0016887">
    <property type="term" value="F:ATP hydrolysis activity"/>
    <property type="evidence" value="ECO:0007669"/>
    <property type="project" value="InterPro"/>
</dbReference>
<dbReference type="InterPro" id="IPR003439">
    <property type="entry name" value="ABC_transporter-like_ATP-bd"/>
</dbReference>
<evidence type="ECO:0000256" key="3">
    <source>
        <dbReference type="ARBA" id="ARBA00022475"/>
    </source>
</evidence>
<dbReference type="PROSITE" id="PS00211">
    <property type="entry name" value="ABC_TRANSPORTER_1"/>
    <property type="match status" value="2"/>
</dbReference>
<evidence type="ECO:0000256" key="4">
    <source>
        <dbReference type="ARBA" id="ARBA00022741"/>
    </source>
</evidence>
<dbReference type="KEGG" id="msj:MSSAC_0776"/>
<evidence type="ECO:0000259" key="13">
    <source>
        <dbReference type="PROSITE" id="PS50893"/>
    </source>
</evidence>
<dbReference type="GeneID" id="24870335"/>
<evidence type="ECO:0000256" key="6">
    <source>
        <dbReference type="ARBA" id="ARBA00022967"/>
    </source>
</evidence>
<keyword evidence="7" id="KW-0406">Ion transport</keyword>
<sequence>MSLLKINDLKCHYLTDIDTVKAVDGISFEIEEGEILGVVGESGSGKTTVALGIMGLLPENTAISGEILYRGELISSLPEAGMDKLRWKDIAIVFQNGLEVMNPVMKVGIQVTEPMIRHLGLSPESARSKCADLFRTVGLDPKWMDSYPHQLSGGMRQRVLLAMALSCDPKLLILDEVTSALDAFTRKEIRDLLVDLQKKNGYTMLMISHDITFVSSVASRIAVMYSGRVVETGPVRDILVSPRHPYTRGLVHSTPDIFVYKDLWGIPGDVPAGDGFKGCPFSPRCTQKIDICSKASPFLTPIGGGREIACHRGGIAGLLEAKNLNFRYRLPDGEYLQAVDNVSLEVREGEVLAIVGQTGSGKSTLAHILANVIKPECGEVFFMDGNVSKENYGNRFSGIQIVFQDPFSSTSSRFTVLDAIKEPLYINKIGSNGDRLQMVKSALELVRLPTTDNFLGKYCGELSGGQRQRVALARAMVMEPKLLIADEITSALDVSTSANVLRLLKGLQNRRGFAMIYISHDLSLTLKIADRIAVMNSGKIVEVGNSHDVMLSPSDEYTKRLVGSRIGLCCHTH</sequence>
<dbReference type="InterPro" id="IPR050388">
    <property type="entry name" value="ABC_Ni/Peptide_Import"/>
</dbReference>
<feature type="domain" description="ABC transporter" evidence="13">
    <location>
        <begin position="4"/>
        <end position="251"/>
    </location>
</feature>
<evidence type="ECO:0000313" key="14">
    <source>
        <dbReference type="EMBL" id="AKB35366.1"/>
    </source>
</evidence>
<dbReference type="EMBL" id="CP009508">
    <property type="protein sequence ID" value="AKB35366.1"/>
    <property type="molecule type" value="Genomic_DNA"/>
</dbReference>
<dbReference type="HOGENOM" id="CLU_000604_86_2_2"/>
<keyword evidence="2" id="KW-0813">Transport</keyword>
<dbReference type="AlphaFoldDB" id="A0A0E3LCE2"/>
<protein>
    <recommendedName>
        <fullName evidence="11">Nickel import system ATP-binding protein NikD</fullName>
        <ecNumber evidence="10">7.2.2.11</ecNumber>
    </recommendedName>
</protein>
<dbReference type="InterPro" id="IPR013563">
    <property type="entry name" value="Oligopep_ABC_C"/>
</dbReference>
<evidence type="ECO:0000256" key="5">
    <source>
        <dbReference type="ARBA" id="ARBA00022840"/>
    </source>
</evidence>
<evidence type="ECO:0000256" key="2">
    <source>
        <dbReference type="ARBA" id="ARBA00022448"/>
    </source>
</evidence>
<comment type="catalytic activity">
    <reaction evidence="12">
        <text>Ni(2+)(out) + ATP + H2O = Ni(2+)(in) + ADP + phosphate + H(+)</text>
        <dbReference type="Rhea" id="RHEA:15557"/>
        <dbReference type="ChEBI" id="CHEBI:15377"/>
        <dbReference type="ChEBI" id="CHEBI:15378"/>
        <dbReference type="ChEBI" id="CHEBI:30616"/>
        <dbReference type="ChEBI" id="CHEBI:43474"/>
        <dbReference type="ChEBI" id="CHEBI:49786"/>
        <dbReference type="ChEBI" id="CHEBI:456216"/>
        <dbReference type="EC" id="7.2.2.11"/>
    </reaction>
    <physiologicalReaction direction="left-to-right" evidence="12">
        <dbReference type="Rhea" id="RHEA:15558"/>
    </physiologicalReaction>
</comment>
<dbReference type="InterPro" id="IPR003593">
    <property type="entry name" value="AAA+_ATPase"/>
</dbReference>
<proteinExistence type="predicted"/>
<dbReference type="STRING" id="1434118.MSSAC_0776"/>
<dbReference type="InterPro" id="IPR027417">
    <property type="entry name" value="P-loop_NTPase"/>
</dbReference>
<evidence type="ECO:0000256" key="10">
    <source>
        <dbReference type="ARBA" id="ARBA00039098"/>
    </source>
</evidence>
<evidence type="ECO:0000256" key="11">
    <source>
        <dbReference type="ARBA" id="ARBA00044143"/>
    </source>
</evidence>
<reference evidence="14 15" key="1">
    <citation type="submission" date="2014-07" db="EMBL/GenBank/DDBJ databases">
        <title>Methanogenic archaea and the global carbon cycle.</title>
        <authorList>
            <person name="Henriksen J.R."/>
            <person name="Luke J."/>
            <person name="Reinhart S."/>
            <person name="Benedict M.N."/>
            <person name="Youngblut N.D."/>
            <person name="Metcalf M.E."/>
            <person name="Whitaker R.J."/>
            <person name="Metcalf W.W."/>
        </authorList>
    </citation>
    <scope>NUCLEOTIDE SEQUENCE [LARGE SCALE GENOMIC DNA]</scope>
    <source>
        <strain evidence="14 15">C2J</strain>
    </source>
</reference>
<dbReference type="PATRIC" id="fig|1434118.4.peg.987"/>
<evidence type="ECO:0000256" key="9">
    <source>
        <dbReference type="ARBA" id="ARBA00038669"/>
    </source>
</evidence>
<dbReference type="NCBIfam" id="TIGR01727">
    <property type="entry name" value="oligo_HPY"/>
    <property type="match status" value="1"/>
</dbReference>
<dbReference type="PANTHER" id="PTHR43297:SF13">
    <property type="entry name" value="NICKEL ABC TRANSPORTER, ATP-BINDING PROTEIN"/>
    <property type="match status" value="1"/>
</dbReference>
<evidence type="ECO:0000256" key="7">
    <source>
        <dbReference type="ARBA" id="ARBA00023065"/>
    </source>
</evidence>
<keyword evidence="6" id="KW-1278">Translocase</keyword>
<dbReference type="GO" id="GO:0005886">
    <property type="term" value="C:plasma membrane"/>
    <property type="evidence" value="ECO:0007669"/>
    <property type="project" value="UniProtKB-SubCell"/>
</dbReference>
<keyword evidence="8" id="KW-0472">Membrane</keyword>
<dbReference type="Gene3D" id="3.40.50.300">
    <property type="entry name" value="P-loop containing nucleotide triphosphate hydrolases"/>
    <property type="match status" value="2"/>
</dbReference>
<dbReference type="PROSITE" id="PS50893">
    <property type="entry name" value="ABC_TRANSPORTER_2"/>
    <property type="match status" value="2"/>
</dbReference>
<dbReference type="SUPFAM" id="SSF52540">
    <property type="entry name" value="P-loop containing nucleoside triphosphate hydrolases"/>
    <property type="match status" value="2"/>
</dbReference>
<dbReference type="NCBIfam" id="NF008453">
    <property type="entry name" value="PRK11308.1"/>
    <property type="match status" value="2"/>
</dbReference>
<dbReference type="Proteomes" id="UP000033123">
    <property type="component" value="Chromosome"/>
</dbReference>
<dbReference type="InterPro" id="IPR017871">
    <property type="entry name" value="ABC_transporter-like_CS"/>
</dbReference>
<keyword evidence="5 14" id="KW-0067">ATP-binding</keyword>
<dbReference type="GO" id="GO:0015833">
    <property type="term" value="P:peptide transport"/>
    <property type="evidence" value="ECO:0007669"/>
    <property type="project" value="InterPro"/>
</dbReference>
<evidence type="ECO:0000256" key="1">
    <source>
        <dbReference type="ARBA" id="ARBA00004202"/>
    </source>
</evidence>
<dbReference type="SMART" id="SM00382">
    <property type="entry name" value="AAA"/>
    <property type="match status" value="2"/>
</dbReference>
<dbReference type="Pfam" id="PF00005">
    <property type="entry name" value="ABC_tran"/>
    <property type="match status" value="2"/>
</dbReference>
<comment type="subcellular location">
    <subcellularLocation>
        <location evidence="1">Cell membrane</location>
        <topology evidence="1">Peripheral membrane protein</topology>
    </subcellularLocation>
</comment>
<dbReference type="EC" id="7.2.2.11" evidence="10"/>
<name>A0A0E3LCE2_9EURY</name>
<organism evidence="14 15">
    <name type="scientific">Methanosarcina siciliae C2J</name>
    <dbReference type="NCBI Taxonomy" id="1434118"/>
    <lineage>
        <taxon>Archaea</taxon>
        <taxon>Methanobacteriati</taxon>
        <taxon>Methanobacteriota</taxon>
        <taxon>Stenosarchaea group</taxon>
        <taxon>Methanomicrobia</taxon>
        <taxon>Methanosarcinales</taxon>
        <taxon>Methanosarcinaceae</taxon>
        <taxon>Methanosarcina</taxon>
    </lineage>
</organism>
<dbReference type="PANTHER" id="PTHR43297">
    <property type="entry name" value="OLIGOPEPTIDE TRANSPORT ATP-BINDING PROTEIN APPD"/>
    <property type="match status" value="1"/>
</dbReference>
<keyword evidence="4" id="KW-0547">Nucleotide-binding</keyword>
<gene>
    <name evidence="14" type="ORF">MSSAC_0776</name>
</gene>
<dbReference type="CDD" id="cd03257">
    <property type="entry name" value="ABC_NikE_OppD_transporters"/>
    <property type="match status" value="2"/>
</dbReference>
<feature type="domain" description="ABC transporter" evidence="13">
    <location>
        <begin position="319"/>
        <end position="562"/>
    </location>
</feature>
<dbReference type="Pfam" id="PF08352">
    <property type="entry name" value="oligo_HPY"/>
    <property type="match status" value="1"/>
</dbReference>
<dbReference type="GO" id="GO:0005524">
    <property type="term" value="F:ATP binding"/>
    <property type="evidence" value="ECO:0007669"/>
    <property type="project" value="UniProtKB-KW"/>
</dbReference>
<dbReference type="FunFam" id="3.40.50.300:FF:000016">
    <property type="entry name" value="Oligopeptide ABC transporter ATP-binding component"/>
    <property type="match status" value="1"/>
</dbReference>
<evidence type="ECO:0000256" key="12">
    <source>
        <dbReference type="ARBA" id="ARBA00048610"/>
    </source>
</evidence>
<keyword evidence="3" id="KW-1003">Cell membrane</keyword>
<accession>A0A0E3LCE2</accession>